<reference evidence="1 2" key="1">
    <citation type="journal article" date="2014" name="Genome Biol. Evol.">
        <title>The genome of the myxosporean Thelohanellus kitauei shows adaptations to nutrient acquisition within its fish host.</title>
        <authorList>
            <person name="Yang Y."/>
            <person name="Xiong J."/>
            <person name="Zhou Z."/>
            <person name="Huo F."/>
            <person name="Miao W."/>
            <person name="Ran C."/>
            <person name="Liu Y."/>
            <person name="Zhang J."/>
            <person name="Feng J."/>
            <person name="Wang M."/>
            <person name="Wang M."/>
            <person name="Wang L."/>
            <person name="Yao B."/>
        </authorList>
    </citation>
    <scope>NUCLEOTIDE SEQUENCE [LARGE SCALE GENOMIC DNA]</scope>
    <source>
        <strain evidence="1">Wuqing</strain>
    </source>
</reference>
<accession>A0A0C2JB28</accession>
<gene>
    <name evidence="1" type="ORF">RF11_05760</name>
</gene>
<name>A0A0C2JB28_THEKT</name>
<dbReference type="Proteomes" id="UP000031668">
    <property type="component" value="Unassembled WGS sequence"/>
</dbReference>
<proteinExistence type="predicted"/>
<evidence type="ECO:0000313" key="2">
    <source>
        <dbReference type="Proteomes" id="UP000031668"/>
    </source>
</evidence>
<evidence type="ECO:0000313" key="1">
    <source>
        <dbReference type="EMBL" id="KII66393.1"/>
    </source>
</evidence>
<comment type="caution">
    <text evidence="1">The sequence shown here is derived from an EMBL/GenBank/DDBJ whole genome shotgun (WGS) entry which is preliminary data.</text>
</comment>
<dbReference type="EMBL" id="JWZT01003539">
    <property type="protein sequence ID" value="KII66393.1"/>
    <property type="molecule type" value="Genomic_DNA"/>
</dbReference>
<organism evidence="1 2">
    <name type="scientific">Thelohanellus kitauei</name>
    <name type="common">Myxosporean</name>
    <dbReference type="NCBI Taxonomy" id="669202"/>
    <lineage>
        <taxon>Eukaryota</taxon>
        <taxon>Metazoa</taxon>
        <taxon>Cnidaria</taxon>
        <taxon>Myxozoa</taxon>
        <taxon>Myxosporea</taxon>
        <taxon>Bivalvulida</taxon>
        <taxon>Platysporina</taxon>
        <taxon>Myxobolidae</taxon>
        <taxon>Thelohanellus</taxon>
    </lineage>
</organism>
<protein>
    <submittedName>
        <fullName evidence="1">Uncharacterized protein</fullName>
    </submittedName>
</protein>
<keyword evidence="2" id="KW-1185">Reference proteome</keyword>
<sequence>MNFKISYVEGQTYTIANALSRLPTGSNNDNQRDRFGLINNIKKSCVNIHWEKIKTEGYQNYKEIAELITNGWIWKSNDSIIQQFGKKKYQLPIIDGIGRMSDCTKGILQL</sequence>
<dbReference type="AlphaFoldDB" id="A0A0C2JB28"/>